<name>A0A2C6KFY0_9APIC</name>
<dbReference type="RefSeq" id="XP_067917017.1">
    <property type="nucleotide sequence ID" value="XM_068071006.1"/>
</dbReference>
<evidence type="ECO:0000313" key="3">
    <source>
        <dbReference type="Proteomes" id="UP000221165"/>
    </source>
</evidence>
<dbReference type="AlphaFoldDB" id="A0A2C6KFY0"/>
<dbReference type="Proteomes" id="UP000221165">
    <property type="component" value="Unassembled WGS sequence"/>
</dbReference>
<organism evidence="2 3">
    <name type="scientific">Cystoisospora suis</name>
    <dbReference type="NCBI Taxonomy" id="483139"/>
    <lineage>
        <taxon>Eukaryota</taxon>
        <taxon>Sar</taxon>
        <taxon>Alveolata</taxon>
        <taxon>Apicomplexa</taxon>
        <taxon>Conoidasida</taxon>
        <taxon>Coccidia</taxon>
        <taxon>Eucoccidiorida</taxon>
        <taxon>Eimeriorina</taxon>
        <taxon>Sarcocystidae</taxon>
        <taxon>Cystoisospora</taxon>
    </lineage>
</organism>
<evidence type="ECO:0000313" key="2">
    <source>
        <dbReference type="EMBL" id="PHJ15283.1"/>
    </source>
</evidence>
<comment type="caution">
    <text evidence="2">The sequence shown here is derived from an EMBL/GenBank/DDBJ whole genome shotgun (WGS) entry which is preliminary data.</text>
</comment>
<reference evidence="2 3" key="1">
    <citation type="journal article" date="2017" name="Int. J. Parasitol.">
        <title>The genome of the protozoan parasite Cystoisospora suis and a reverse vaccinology approach to identify vaccine candidates.</title>
        <authorList>
            <person name="Palmieri N."/>
            <person name="Shrestha A."/>
            <person name="Ruttkowski B."/>
            <person name="Beck T."/>
            <person name="Vogl C."/>
            <person name="Tomley F."/>
            <person name="Blake D.P."/>
            <person name="Joachim A."/>
        </authorList>
    </citation>
    <scope>NUCLEOTIDE SEQUENCE [LARGE SCALE GENOMIC DNA]</scope>
    <source>
        <strain evidence="2 3">Wien I</strain>
    </source>
</reference>
<accession>A0A2C6KFY0</accession>
<dbReference type="EMBL" id="MIGC01008804">
    <property type="protein sequence ID" value="PHJ15283.1"/>
    <property type="molecule type" value="Genomic_DNA"/>
</dbReference>
<feature type="non-terminal residue" evidence="2">
    <location>
        <position position="107"/>
    </location>
</feature>
<dbReference type="VEuPathDB" id="ToxoDB:CSUI_010905"/>
<feature type="region of interest" description="Disordered" evidence="1">
    <location>
        <begin position="1"/>
        <end position="34"/>
    </location>
</feature>
<gene>
    <name evidence="2" type="ORF">CSUI_010905</name>
</gene>
<proteinExistence type="predicted"/>
<sequence length="107" mass="10367">MAQPQDQCIPGGSRSSQAKPSPPSEGIRTTGKPLPDYISTIATGVLGAASARNLGDAVAPSAQPGKVQAPAATVSAHPSFPLLRALACGVTLSPADVVGHGGAGATG</sequence>
<dbReference type="GeneID" id="94434217"/>
<keyword evidence="3" id="KW-1185">Reference proteome</keyword>
<protein>
    <submittedName>
        <fullName evidence="2">Uncharacterized protein</fullName>
    </submittedName>
</protein>
<evidence type="ECO:0000256" key="1">
    <source>
        <dbReference type="SAM" id="MobiDB-lite"/>
    </source>
</evidence>